<dbReference type="AlphaFoldDB" id="A0A8J2QJZ3"/>
<keyword evidence="3" id="KW-1185">Reference proteome</keyword>
<reference evidence="2" key="1">
    <citation type="submission" date="2021-09" db="EMBL/GenBank/DDBJ databases">
        <authorList>
            <person name="Martin H S."/>
        </authorList>
    </citation>
    <scope>NUCLEOTIDE SEQUENCE</scope>
</reference>
<dbReference type="Proteomes" id="UP000789524">
    <property type="component" value="Unassembled WGS sequence"/>
</dbReference>
<protein>
    <submittedName>
        <fullName evidence="2">(African queen) hypothetical protein</fullName>
    </submittedName>
</protein>
<dbReference type="Gene3D" id="1.10.10.2590">
    <property type="entry name" value="BEN domain"/>
    <property type="match status" value="1"/>
</dbReference>
<dbReference type="EMBL" id="CAKASE010000051">
    <property type="protein sequence ID" value="CAG9564590.1"/>
    <property type="molecule type" value="Genomic_DNA"/>
</dbReference>
<sequence length="164" mass="18647">MSIILDPQEGRSLNALNRTCKLPEEVKASSNHSDSYEEILDPQEGRSLNALNRTCKLPEEVKASSNHSDSYEEVSFGSENVTVPARLWANMEWTSHTSATRQLLQAVFPRRTSITTKYADESKMFRTRQQNKKKRKSTEKENIGSGNESEGSLILNRKKKRTKT</sequence>
<feature type="region of interest" description="Disordered" evidence="1">
    <location>
        <begin position="119"/>
        <end position="164"/>
    </location>
</feature>
<name>A0A8J2QJZ3_9NEOP</name>
<comment type="caution">
    <text evidence="2">The sequence shown here is derived from an EMBL/GenBank/DDBJ whole genome shotgun (WGS) entry which is preliminary data.</text>
</comment>
<evidence type="ECO:0000313" key="2">
    <source>
        <dbReference type="EMBL" id="CAG9564590.1"/>
    </source>
</evidence>
<proteinExistence type="predicted"/>
<dbReference type="OrthoDB" id="8186171at2759"/>
<organism evidence="2 3">
    <name type="scientific">Danaus chrysippus</name>
    <name type="common">African queen</name>
    <dbReference type="NCBI Taxonomy" id="151541"/>
    <lineage>
        <taxon>Eukaryota</taxon>
        <taxon>Metazoa</taxon>
        <taxon>Ecdysozoa</taxon>
        <taxon>Arthropoda</taxon>
        <taxon>Hexapoda</taxon>
        <taxon>Insecta</taxon>
        <taxon>Pterygota</taxon>
        <taxon>Neoptera</taxon>
        <taxon>Endopterygota</taxon>
        <taxon>Lepidoptera</taxon>
        <taxon>Glossata</taxon>
        <taxon>Ditrysia</taxon>
        <taxon>Papilionoidea</taxon>
        <taxon>Nymphalidae</taxon>
        <taxon>Danainae</taxon>
        <taxon>Danaini</taxon>
        <taxon>Danaina</taxon>
        <taxon>Danaus</taxon>
        <taxon>Anosia</taxon>
    </lineage>
</organism>
<evidence type="ECO:0000256" key="1">
    <source>
        <dbReference type="SAM" id="MobiDB-lite"/>
    </source>
</evidence>
<gene>
    <name evidence="2" type="ORF">DCHRY22_LOCUS5566</name>
</gene>
<evidence type="ECO:0000313" key="3">
    <source>
        <dbReference type="Proteomes" id="UP000789524"/>
    </source>
</evidence>
<feature type="compositionally biased region" description="Basic residues" evidence="1">
    <location>
        <begin position="125"/>
        <end position="137"/>
    </location>
</feature>
<accession>A0A8J2QJZ3</accession>